<dbReference type="EMBL" id="CP036265">
    <property type="protein sequence ID" value="QDT14370.1"/>
    <property type="molecule type" value="Genomic_DNA"/>
</dbReference>
<dbReference type="AlphaFoldDB" id="A0A517P4R4"/>
<dbReference type="Proteomes" id="UP000318741">
    <property type="component" value="Chromosome"/>
</dbReference>
<proteinExistence type="predicted"/>
<dbReference type="KEGG" id="acaf:CA12_04430"/>
<evidence type="ECO:0000256" key="2">
    <source>
        <dbReference type="SAM" id="SignalP"/>
    </source>
</evidence>
<evidence type="ECO:0000313" key="4">
    <source>
        <dbReference type="EMBL" id="QDT14370.1"/>
    </source>
</evidence>
<feature type="compositionally biased region" description="Basic and acidic residues" evidence="1">
    <location>
        <begin position="92"/>
        <end position="114"/>
    </location>
</feature>
<name>A0A517P4R4_9PLAN</name>
<feature type="region of interest" description="Disordered" evidence="1">
    <location>
        <begin position="383"/>
        <end position="404"/>
    </location>
</feature>
<organism evidence="4 5">
    <name type="scientific">Alienimonas californiensis</name>
    <dbReference type="NCBI Taxonomy" id="2527989"/>
    <lineage>
        <taxon>Bacteria</taxon>
        <taxon>Pseudomonadati</taxon>
        <taxon>Planctomycetota</taxon>
        <taxon>Planctomycetia</taxon>
        <taxon>Planctomycetales</taxon>
        <taxon>Planctomycetaceae</taxon>
        <taxon>Alienimonas</taxon>
    </lineage>
</organism>
<feature type="domain" description="DUF4142" evidence="3">
    <location>
        <begin position="139"/>
        <end position="264"/>
    </location>
</feature>
<feature type="chain" id="PRO_5021934469" description="DUF4142 domain-containing protein" evidence="2">
    <location>
        <begin position="21"/>
        <end position="404"/>
    </location>
</feature>
<feature type="signal peptide" evidence="2">
    <location>
        <begin position="1"/>
        <end position="20"/>
    </location>
</feature>
<accession>A0A517P4R4</accession>
<sequence length="404" mass="43063" precursor="true">MLTRALSLAAAVALAAPAFAQDQTPPPQDDLSRVQEQIRSGADATQNQLDGAQQQINRTQDRVQDRVEGRQDRIQGRVDGVQDGAVPNRPGNRQDMRPGDRPLTRDGQDRRMQPRDGQPGADAPMMNVRGNASAVPSDALVRWVRQDNQAEIALAEYAKQKSQNPAVKDFAEKMIQAHTQFGQKLEALGGGPSAPAADLPSRRTSAFRGGTPDPAADAAATDAAAIEDQVADDVLRQDALTSEEAAVDQIVDEVTDAADTALADTPQDPAQNPNGLQERTAMRPVQGNRGGSTADLLAFREQLTERHGKTLKQNFDKLSPADFDKAYASQQIGAHVAMLETLAMAAEQVDGPAADVFKAGRVDTQQHLTMAIGLLNDVTNNPAAGNANNRGANNRGANNRAANN</sequence>
<evidence type="ECO:0000259" key="3">
    <source>
        <dbReference type="Pfam" id="PF13628"/>
    </source>
</evidence>
<feature type="compositionally biased region" description="Basic and acidic residues" evidence="1">
    <location>
        <begin position="59"/>
        <end position="76"/>
    </location>
</feature>
<feature type="domain" description="DUF4142" evidence="3">
    <location>
        <begin position="301"/>
        <end position="371"/>
    </location>
</feature>
<dbReference type="PANTHER" id="PTHR38593:SF1">
    <property type="entry name" value="BLR2558 PROTEIN"/>
    <property type="match status" value="1"/>
</dbReference>
<gene>
    <name evidence="4" type="ORF">CA12_04430</name>
</gene>
<evidence type="ECO:0000256" key="1">
    <source>
        <dbReference type="SAM" id="MobiDB-lite"/>
    </source>
</evidence>
<dbReference type="Pfam" id="PF13628">
    <property type="entry name" value="DUF4142"/>
    <property type="match status" value="2"/>
</dbReference>
<dbReference type="OrthoDB" id="209532at2"/>
<protein>
    <recommendedName>
        <fullName evidence="3">DUF4142 domain-containing protein</fullName>
    </recommendedName>
</protein>
<dbReference type="InterPro" id="IPR025419">
    <property type="entry name" value="DUF4142"/>
</dbReference>
<evidence type="ECO:0000313" key="5">
    <source>
        <dbReference type="Proteomes" id="UP000318741"/>
    </source>
</evidence>
<feature type="compositionally biased region" description="Polar residues" evidence="1">
    <location>
        <begin position="34"/>
        <end position="58"/>
    </location>
</feature>
<feature type="region of interest" description="Disordered" evidence="1">
    <location>
        <begin position="20"/>
        <end position="130"/>
    </location>
</feature>
<dbReference type="PANTHER" id="PTHR38593">
    <property type="entry name" value="BLR2558 PROTEIN"/>
    <property type="match status" value="1"/>
</dbReference>
<keyword evidence="2" id="KW-0732">Signal</keyword>
<feature type="region of interest" description="Disordered" evidence="1">
    <location>
        <begin position="185"/>
        <end position="216"/>
    </location>
</feature>
<dbReference type="RefSeq" id="WP_145357145.1">
    <property type="nucleotide sequence ID" value="NZ_CP036265.1"/>
</dbReference>
<keyword evidence="5" id="KW-1185">Reference proteome</keyword>
<reference evidence="4 5" key="1">
    <citation type="submission" date="2019-02" db="EMBL/GenBank/DDBJ databases">
        <title>Deep-cultivation of Planctomycetes and their phenomic and genomic characterization uncovers novel biology.</title>
        <authorList>
            <person name="Wiegand S."/>
            <person name="Jogler M."/>
            <person name="Boedeker C."/>
            <person name="Pinto D."/>
            <person name="Vollmers J."/>
            <person name="Rivas-Marin E."/>
            <person name="Kohn T."/>
            <person name="Peeters S.H."/>
            <person name="Heuer A."/>
            <person name="Rast P."/>
            <person name="Oberbeckmann S."/>
            <person name="Bunk B."/>
            <person name="Jeske O."/>
            <person name="Meyerdierks A."/>
            <person name="Storesund J.E."/>
            <person name="Kallscheuer N."/>
            <person name="Luecker S."/>
            <person name="Lage O.M."/>
            <person name="Pohl T."/>
            <person name="Merkel B.J."/>
            <person name="Hornburger P."/>
            <person name="Mueller R.-W."/>
            <person name="Bruemmer F."/>
            <person name="Labrenz M."/>
            <person name="Spormann A.M."/>
            <person name="Op den Camp H."/>
            <person name="Overmann J."/>
            <person name="Amann R."/>
            <person name="Jetten M.S.M."/>
            <person name="Mascher T."/>
            <person name="Medema M.H."/>
            <person name="Devos D.P."/>
            <person name="Kaster A.-K."/>
            <person name="Ovreas L."/>
            <person name="Rohde M."/>
            <person name="Galperin M.Y."/>
            <person name="Jogler C."/>
        </authorList>
    </citation>
    <scope>NUCLEOTIDE SEQUENCE [LARGE SCALE GENOMIC DNA]</scope>
    <source>
        <strain evidence="4 5">CA12</strain>
    </source>
</reference>